<organism evidence="2 3">
    <name type="scientific">Spirosoma utsteinense</name>
    <dbReference type="NCBI Taxonomy" id="2585773"/>
    <lineage>
        <taxon>Bacteria</taxon>
        <taxon>Pseudomonadati</taxon>
        <taxon>Bacteroidota</taxon>
        <taxon>Cytophagia</taxon>
        <taxon>Cytophagales</taxon>
        <taxon>Cytophagaceae</taxon>
        <taxon>Spirosoma</taxon>
    </lineage>
</organism>
<feature type="domain" description="AB hydrolase-1" evidence="1">
    <location>
        <begin position="56"/>
        <end position="282"/>
    </location>
</feature>
<dbReference type="RefSeq" id="WP_186739969.1">
    <property type="nucleotide sequence ID" value="NZ_VFIA01000035.1"/>
</dbReference>
<protein>
    <submittedName>
        <fullName evidence="2">Pimeloyl-ACP methyl ester carboxylesterase</fullName>
    </submittedName>
</protein>
<accession>A0ABR6WDJ6</accession>
<evidence type="ECO:0000313" key="2">
    <source>
        <dbReference type="EMBL" id="MBC3793992.1"/>
    </source>
</evidence>
<gene>
    <name evidence="2" type="ORF">FH603_4519</name>
</gene>
<proteinExistence type="predicted"/>
<sequence length="297" mass="33108">MYSRYKDSSEADRFNTQWAQAVQQLNGLSLQARTLATDWGPTRVWVHTPRRRIYETLIFLPGFNASSLVWLTGQNLNRLSKKYRLCLVDINGQPGLSAGLSPLLQTDEYGCWARQVLEQLGTARATLIGHALGALISLKACRMAPELIKKAILVNPAGLQSLSLSLALLRYYRLAIQSPSERAVRSFLRETVFSSLDPPLAPAQEQLLVDFQVYNLRAFAPAQWWHQALSTDELVSIQTPIYVVLGAQDKLYPYQTTQNRAVEHLPSLVSVTVLPTMGHSVQSSSGFGLLLETILTQ</sequence>
<reference evidence="2 3" key="1">
    <citation type="submission" date="2019-06" db="EMBL/GenBank/DDBJ databases">
        <title>Spirosoma utsteinense sp. nov. isolated from Antarctic ice-free soils.</title>
        <authorList>
            <person name="Tahon G."/>
        </authorList>
    </citation>
    <scope>NUCLEOTIDE SEQUENCE [LARGE SCALE GENOMIC DNA]</scope>
    <source>
        <strain evidence="2 3">LMG 31447</strain>
    </source>
</reference>
<evidence type="ECO:0000313" key="3">
    <source>
        <dbReference type="Proteomes" id="UP000700732"/>
    </source>
</evidence>
<dbReference type="Pfam" id="PF00561">
    <property type="entry name" value="Abhydrolase_1"/>
    <property type="match status" value="1"/>
</dbReference>
<comment type="caution">
    <text evidence="2">The sequence shown here is derived from an EMBL/GenBank/DDBJ whole genome shotgun (WGS) entry which is preliminary data.</text>
</comment>
<name>A0ABR6WDJ6_9BACT</name>
<dbReference type="InterPro" id="IPR029058">
    <property type="entry name" value="AB_hydrolase_fold"/>
</dbReference>
<dbReference type="InterPro" id="IPR000073">
    <property type="entry name" value="AB_hydrolase_1"/>
</dbReference>
<dbReference type="Gene3D" id="3.40.50.1820">
    <property type="entry name" value="alpha/beta hydrolase"/>
    <property type="match status" value="1"/>
</dbReference>
<dbReference type="EMBL" id="VFIA01000035">
    <property type="protein sequence ID" value="MBC3793992.1"/>
    <property type="molecule type" value="Genomic_DNA"/>
</dbReference>
<dbReference type="Proteomes" id="UP000700732">
    <property type="component" value="Unassembled WGS sequence"/>
</dbReference>
<keyword evidence="3" id="KW-1185">Reference proteome</keyword>
<dbReference type="PANTHER" id="PTHR43689:SF8">
    <property type="entry name" value="ALPHA_BETA-HYDROLASES SUPERFAMILY PROTEIN"/>
    <property type="match status" value="1"/>
</dbReference>
<dbReference type="PANTHER" id="PTHR43689">
    <property type="entry name" value="HYDROLASE"/>
    <property type="match status" value="1"/>
</dbReference>
<dbReference type="SUPFAM" id="SSF53474">
    <property type="entry name" value="alpha/beta-Hydrolases"/>
    <property type="match status" value="1"/>
</dbReference>
<evidence type="ECO:0000259" key="1">
    <source>
        <dbReference type="Pfam" id="PF00561"/>
    </source>
</evidence>